<proteinExistence type="predicted"/>
<dbReference type="AlphaFoldDB" id="E8LII3"/>
<keyword evidence="2" id="KW-1185">Reference proteome</keyword>
<protein>
    <submittedName>
        <fullName evidence="1">Uncharacterized protein</fullName>
    </submittedName>
</protein>
<sequence length="47" mass="5531">MCFFLDRSGLFCCDRIKNMLLPQAKSQAANQSHCIKRMQGPFDFLYR</sequence>
<evidence type="ECO:0000313" key="1">
    <source>
        <dbReference type="EMBL" id="EFY07671.1"/>
    </source>
</evidence>
<gene>
    <name evidence="1" type="ORF">HMPREF9444_00501</name>
</gene>
<reference evidence="1 2" key="1">
    <citation type="submission" date="2011-01" db="EMBL/GenBank/DDBJ databases">
        <authorList>
            <person name="Weinstock G."/>
            <person name="Sodergren E."/>
            <person name="Clifton S."/>
            <person name="Fulton L."/>
            <person name="Fulton B."/>
            <person name="Courtney L."/>
            <person name="Fronick C."/>
            <person name="Harrison M."/>
            <person name="Strong C."/>
            <person name="Farmer C."/>
            <person name="Delahaunty K."/>
            <person name="Markovic C."/>
            <person name="Hall O."/>
            <person name="Minx P."/>
            <person name="Tomlinson C."/>
            <person name="Mitreva M."/>
            <person name="Hou S."/>
            <person name="Chen J."/>
            <person name="Wollam A."/>
            <person name="Pepin K.H."/>
            <person name="Johnson M."/>
            <person name="Bhonagiri V."/>
            <person name="Zhang X."/>
            <person name="Suruliraj S."/>
            <person name="Warren W."/>
            <person name="Chinwalla A."/>
            <person name="Mardis E.R."/>
            <person name="Wilson R.K."/>
        </authorList>
    </citation>
    <scope>NUCLEOTIDE SEQUENCE [LARGE SCALE GENOMIC DNA]</scope>
    <source>
        <strain evidence="2">DSM 22608 / JCM 16073 / KCTC 15190 / YIT 12066</strain>
    </source>
</reference>
<organism evidence="1 2">
    <name type="scientific">Succinatimonas hippei (strain DSM 22608 / JCM 16073 / KCTC 15190 / YIT 12066)</name>
    <dbReference type="NCBI Taxonomy" id="762983"/>
    <lineage>
        <taxon>Bacteria</taxon>
        <taxon>Pseudomonadati</taxon>
        <taxon>Pseudomonadota</taxon>
        <taxon>Gammaproteobacteria</taxon>
        <taxon>Aeromonadales</taxon>
        <taxon>Succinivibrionaceae</taxon>
        <taxon>Succinatimonas</taxon>
    </lineage>
</organism>
<name>E8LII3_SUCHY</name>
<evidence type="ECO:0000313" key="2">
    <source>
        <dbReference type="Proteomes" id="UP000018458"/>
    </source>
</evidence>
<comment type="caution">
    <text evidence="1">The sequence shown here is derived from an EMBL/GenBank/DDBJ whole genome shotgun (WGS) entry which is preliminary data.</text>
</comment>
<dbReference type="Proteomes" id="UP000018458">
    <property type="component" value="Unassembled WGS sequence"/>
</dbReference>
<accession>E8LII3</accession>
<dbReference type="STRING" id="762983.HMPREF9444_00501"/>
<dbReference type="HOGENOM" id="CLU_3173996_0_0_6"/>
<dbReference type="EMBL" id="AEVO01000023">
    <property type="protein sequence ID" value="EFY07671.1"/>
    <property type="molecule type" value="Genomic_DNA"/>
</dbReference>